<dbReference type="RefSeq" id="WP_093985906.1">
    <property type="nucleotide sequence ID" value="NZ_BMDE01000001.1"/>
</dbReference>
<keyword evidence="1 2" id="KW-0732">Signal</keyword>
<feature type="domain" description="BON" evidence="3">
    <location>
        <begin position="30"/>
        <end position="100"/>
    </location>
</feature>
<evidence type="ECO:0000313" key="7">
    <source>
        <dbReference type="Proteomes" id="UP000655550"/>
    </source>
</evidence>
<evidence type="ECO:0000313" key="4">
    <source>
        <dbReference type="EMBL" id="GGH89430.1"/>
    </source>
</evidence>
<evidence type="ECO:0000256" key="1">
    <source>
        <dbReference type="ARBA" id="ARBA00022729"/>
    </source>
</evidence>
<comment type="caution">
    <text evidence="5">The sequence shown here is derived from an EMBL/GenBank/DDBJ whole genome shotgun (WGS) entry which is preliminary data.</text>
</comment>
<evidence type="ECO:0000313" key="6">
    <source>
        <dbReference type="Proteomes" id="UP000242861"/>
    </source>
</evidence>
<dbReference type="EMBL" id="PIYS01000029">
    <property type="protein sequence ID" value="PKF70114.1"/>
    <property type="molecule type" value="Genomic_DNA"/>
</dbReference>
<dbReference type="Gene3D" id="3.30.1340.30">
    <property type="match status" value="2"/>
</dbReference>
<dbReference type="InterPro" id="IPR007055">
    <property type="entry name" value="BON_dom"/>
</dbReference>
<dbReference type="SMART" id="SM00749">
    <property type="entry name" value="BON"/>
    <property type="match status" value="2"/>
</dbReference>
<accession>A0A2I0CLV0</accession>
<dbReference type="Proteomes" id="UP000655550">
    <property type="component" value="Unassembled WGS sequence"/>
</dbReference>
<feature type="domain" description="BON" evidence="3">
    <location>
        <begin position="111"/>
        <end position="178"/>
    </location>
</feature>
<name>A0A2I0CLV0_9PSED</name>
<proteinExistence type="predicted"/>
<organism evidence="5 6">
    <name type="scientific">Pseudomonas fluvialis</name>
    <dbReference type="NCBI Taxonomy" id="1793966"/>
    <lineage>
        <taxon>Bacteria</taxon>
        <taxon>Pseudomonadati</taxon>
        <taxon>Pseudomonadota</taxon>
        <taxon>Gammaproteobacteria</taxon>
        <taxon>Pseudomonadales</taxon>
        <taxon>Pseudomonadaceae</taxon>
        <taxon>Pseudomonas</taxon>
    </lineage>
</organism>
<dbReference type="InterPro" id="IPR051686">
    <property type="entry name" value="Lipoprotein_DolP"/>
</dbReference>
<evidence type="ECO:0000313" key="5">
    <source>
        <dbReference type="EMBL" id="PKF70114.1"/>
    </source>
</evidence>
<dbReference type="PANTHER" id="PTHR34606">
    <property type="entry name" value="BON DOMAIN-CONTAINING PROTEIN"/>
    <property type="match status" value="1"/>
</dbReference>
<dbReference type="PROSITE" id="PS50914">
    <property type="entry name" value="BON"/>
    <property type="match status" value="2"/>
</dbReference>
<reference evidence="6" key="3">
    <citation type="submission" date="2017-12" db="EMBL/GenBank/DDBJ databases">
        <authorList>
            <person name="Yu X.-Y."/>
        </authorList>
    </citation>
    <scope>NUCLEOTIDE SEQUENCE [LARGE SCALE GENOMIC DNA]</scope>
    <source>
        <strain evidence="6">ZYSR67-Z</strain>
    </source>
</reference>
<dbReference type="Pfam" id="PF04972">
    <property type="entry name" value="BON"/>
    <property type="match status" value="2"/>
</dbReference>
<gene>
    <name evidence="5" type="ORF">CW360_15125</name>
    <name evidence="4" type="ORF">GCM10007363_04550</name>
</gene>
<keyword evidence="4" id="KW-0449">Lipoprotein</keyword>
<evidence type="ECO:0000256" key="2">
    <source>
        <dbReference type="SAM" id="SignalP"/>
    </source>
</evidence>
<dbReference type="InterPro" id="IPR014004">
    <property type="entry name" value="Transpt-assoc_nodulatn_dom_bac"/>
</dbReference>
<reference evidence="4" key="1">
    <citation type="journal article" date="2014" name="Int. J. Syst. Evol. Microbiol.">
        <title>Complete genome of a new Firmicutes species belonging to the dominant human colonic microbiota ('Ruminococcus bicirculans') reveals two chromosomes and a selective capacity to utilize plant glucans.</title>
        <authorList>
            <consortium name="NISC Comparative Sequencing Program"/>
            <person name="Wegmann U."/>
            <person name="Louis P."/>
            <person name="Goesmann A."/>
            <person name="Henrissat B."/>
            <person name="Duncan S.H."/>
            <person name="Flint H.J."/>
        </authorList>
    </citation>
    <scope>NUCLEOTIDE SEQUENCE</scope>
    <source>
        <strain evidence="4">CCM 8778</strain>
    </source>
</reference>
<dbReference type="PROSITE" id="PS51257">
    <property type="entry name" value="PROKAR_LIPOPROTEIN"/>
    <property type="match status" value="1"/>
</dbReference>
<protein>
    <submittedName>
        <fullName evidence="5">BON domain-containing protein</fullName>
    </submittedName>
    <submittedName>
        <fullName evidence="4">Lipoprotein</fullName>
    </submittedName>
</protein>
<dbReference type="AlphaFoldDB" id="A0A2I0CLV0"/>
<sequence length="178" mass="19155">MTRKALLLLCLSTCLAIAGCSNRSIGKSIDDKLLPGRISSKINQASADLKSNSNVVVVSYNGVILLAGQTPRADLKELAERVTKSEPGVRRVHNELQLMPPSAVSGLARVNDATITSSIKTRLTADSKVPARNIKVVTENGVVFLMGLVSRQEANLATRIVQDVSGVQKIVRLFEYTN</sequence>
<feature type="signal peptide" evidence="2">
    <location>
        <begin position="1"/>
        <end position="18"/>
    </location>
</feature>
<dbReference type="EMBL" id="BMDE01000001">
    <property type="protein sequence ID" value="GGH89430.1"/>
    <property type="molecule type" value="Genomic_DNA"/>
</dbReference>
<reference evidence="4" key="5">
    <citation type="submission" date="2024-05" db="EMBL/GenBank/DDBJ databases">
        <authorList>
            <person name="Sun Q."/>
            <person name="Sedlacek I."/>
        </authorList>
    </citation>
    <scope>NUCLEOTIDE SEQUENCE</scope>
    <source>
        <strain evidence="4">CCM 8778</strain>
    </source>
</reference>
<dbReference type="Proteomes" id="UP000242861">
    <property type="component" value="Unassembled WGS sequence"/>
</dbReference>
<feature type="chain" id="PRO_5014158383" evidence="2">
    <location>
        <begin position="19"/>
        <end position="178"/>
    </location>
</feature>
<evidence type="ECO:0000259" key="3">
    <source>
        <dbReference type="PROSITE" id="PS50914"/>
    </source>
</evidence>
<dbReference type="PANTHER" id="PTHR34606:SF4">
    <property type="entry name" value="OUTER MEMBRANE LIPOPROTEIN DOLP"/>
    <property type="match status" value="1"/>
</dbReference>
<reference evidence="5" key="2">
    <citation type="submission" date="2017-12" db="EMBL/GenBank/DDBJ databases">
        <authorList>
            <person name="Hurst M.R.H."/>
        </authorList>
    </citation>
    <scope>NUCLEOTIDE SEQUENCE [LARGE SCALE GENOMIC DNA]</scope>
    <source>
        <strain evidence="5">ZYSR67-Z</strain>
    </source>
</reference>
<reference evidence="7" key="4">
    <citation type="journal article" date="2019" name="Int. J. Syst. Evol. Microbiol.">
        <title>The Global Catalogue of Microorganisms (GCM) 10K type strain sequencing project: providing services to taxonomists for standard genome sequencing and annotation.</title>
        <authorList>
            <consortium name="The Broad Institute Genomics Platform"/>
            <consortium name="The Broad Institute Genome Sequencing Center for Infectious Disease"/>
            <person name="Wu L."/>
            <person name="Ma J."/>
        </authorList>
    </citation>
    <scope>NUCLEOTIDE SEQUENCE [LARGE SCALE GENOMIC DNA]</scope>
    <source>
        <strain evidence="7">CCM 8778</strain>
    </source>
</reference>
<keyword evidence="7" id="KW-1185">Reference proteome</keyword>